<dbReference type="RefSeq" id="WP_382176362.1">
    <property type="nucleotide sequence ID" value="NZ_JBHRXX010000007.1"/>
</dbReference>
<evidence type="ECO:0000256" key="3">
    <source>
        <dbReference type="ARBA" id="ARBA00022840"/>
    </source>
</evidence>
<reference evidence="7" key="1">
    <citation type="journal article" date="2019" name="Int. J. Syst. Evol. Microbiol.">
        <title>The Global Catalogue of Microorganisms (GCM) 10K type strain sequencing project: providing services to taxonomists for standard genome sequencing and annotation.</title>
        <authorList>
            <consortium name="The Broad Institute Genomics Platform"/>
            <consortium name="The Broad Institute Genome Sequencing Center for Infectious Disease"/>
            <person name="Wu L."/>
            <person name="Ma J."/>
        </authorList>
    </citation>
    <scope>NUCLEOTIDE SEQUENCE [LARGE SCALE GENOMIC DNA]</scope>
    <source>
        <strain evidence="7">KCTC 42501</strain>
    </source>
</reference>
<dbReference type="InterPro" id="IPR003778">
    <property type="entry name" value="CT_A_B"/>
</dbReference>
<dbReference type="SUPFAM" id="SSF50891">
    <property type="entry name" value="Cyclophilin-like"/>
    <property type="match status" value="1"/>
</dbReference>
<evidence type="ECO:0000313" key="6">
    <source>
        <dbReference type="EMBL" id="MFC3685327.1"/>
    </source>
</evidence>
<keyword evidence="1" id="KW-0547">Nucleotide-binding</keyword>
<protein>
    <submittedName>
        <fullName evidence="6">Biotin-dependent carboxyltransferase family protein</fullName>
    </submittedName>
</protein>
<dbReference type="PANTHER" id="PTHR43309">
    <property type="entry name" value="5-OXOPROLINASE SUBUNIT C"/>
    <property type="match status" value="1"/>
</dbReference>
<name>A0ABV7W8F7_9BURK</name>
<keyword evidence="3" id="KW-0067">ATP-binding</keyword>
<organism evidence="6 7">
    <name type="scientific">Hydrogenophaga luteola</name>
    <dbReference type="NCBI Taxonomy" id="1591122"/>
    <lineage>
        <taxon>Bacteria</taxon>
        <taxon>Pseudomonadati</taxon>
        <taxon>Pseudomonadota</taxon>
        <taxon>Betaproteobacteria</taxon>
        <taxon>Burkholderiales</taxon>
        <taxon>Comamonadaceae</taxon>
        <taxon>Hydrogenophaga</taxon>
    </lineage>
</organism>
<gene>
    <name evidence="6" type="ORF">ACFOPI_17115</name>
</gene>
<dbReference type="PANTHER" id="PTHR43309:SF5">
    <property type="entry name" value="5-OXOPROLINASE SUBUNIT C"/>
    <property type="match status" value="1"/>
</dbReference>
<dbReference type="SMART" id="SM00797">
    <property type="entry name" value="AHS2"/>
    <property type="match status" value="1"/>
</dbReference>
<keyword evidence="2" id="KW-0378">Hydrolase</keyword>
<proteinExistence type="predicted"/>
<dbReference type="NCBIfam" id="TIGR00724">
    <property type="entry name" value="urea_amlyse_rel"/>
    <property type="match status" value="1"/>
</dbReference>
<feature type="region of interest" description="Disordered" evidence="4">
    <location>
        <begin position="1"/>
        <end position="27"/>
    </location>
</feature>
<evidence type="ECO:0000256" key="1">
    <source>
        <dbReference type="ARBA" id="ARBA00022741"/>
    </source>
</evidence>
<evidence type="ECO:0000259" key="5">
    <source>
        <dbReference type="SMART" id="SM00797"/>
    </source>
</evidence>
<comment type="caution">
    <text evidence="6">The sequence shown here is derived from an EMBL/GenBank/DDBJ whole genome shotgun (WGS) entry which is preliminary data.</text>
</comment>
<evidence type="ECO:0000256" key="4">
    <source>
        <dbReference type="SAM" id="MobiDB-lite"/>
    </source>
</evidence>
<dbReference type="Pfam" id="PF02626">
    <property type="entry name" value="CT_A_B"/>
    <property type="match status" value="1"/>
</dbReference>
<sequence>MSGQLEVLQPGIGSTVQDRGRPGHRHHGLPLSGWLDAPLAQAANALLGNHLNAAVLELRGVGTVLRVKSGPVRVAMAGRIGAQRVRENGARTPLPAWQTATLHEGETLQLGSADSGCAYLAVAGGIELPPAFGSRASYWRAGLSGVLGRAFQPGDVLPCGESSSNDPREWRCRSPWESDTGPIRVMAGPQDDHFTPNALASFFAQDWQATPAQDRMGLRLQGGPLAHTSAEAADIVSDGVTPGVIQVPASGQPIVLLADGQTVGGYPKIATVITADLPRLAHLRPGTRVRFAPVTAEQAHDALIAQRTRWQQWLAGREAFLPPGHIDEAALYGSNLVSGMLATHPGEDTP</sequence>
<evidence type="ECO:0000313" key="7">
    <source>
        <dbReference type="Proteomes" id="UP001595729"/>
    </source>
</evidence>
<dbReference type="Gene3D" id="2.40.100.10">
    <property type="entry name" value="Cyclophilin-like"/>
    <property type="match status" value="1"/>
</dbReference>
<dbReference type="InterPro" id="IPR029000">
    <property type="entry name" value="Cyclophilin-like_dom_sf"/>
</dbReference>
<dbReference type="Proteomes" id="UP001595729">
    <property type="component" value="Unassembled WGS sequence"/>
</dbReference>
<keyword evidence="7" id="KW-1185">Reference proteome</keyword>
<evidence type="ECO:0000256" key="2">
    <source>
        <dbReference type="ARBA" id="ARBA00022801"/>
    </source>
</evidence>
<dbReference type="InterPro" id="IPR052708">
    <property type="entry name" value="PxpC"/>
</dbReference>
<feature type="domain" description="Carboxyltransferase" evidence="5">
    <location>
        <begin position="26"/>
        <end position="310"/>
    </location>
</feature>
<accession>A0ABV7W8F7</accession>
<dbReference type="EMBL" id="JBHRXX010000007">
    <property type="protein sequence ID" value="MFC3685327.1"/>
    <property type="molecule type" value="Genomic_DNA"/>
</dbReference>